<comment type="caution">
    <text evidence="1">The sequence shown here is derived from an EMBL/GenBank/DDBJ whole genome shotgun (WGS) entry which is preliminary data.</text>
</comment>
<organism evidence="1 2">
    <name type="scientific">Amycolatopsis albidoflavus</name>
    <dbReference type="NCBI Taxonomy" id="102226"/>
    <lineage>
        <taxon>Bacteria</taxon>
        <taxon>Bacillati</taxon>
        <taxon>Actinomycetota</taxon>
        <taxon>Actinomycetes</taxon>
        <taxon>Pseudonocardiales</taxon>
        <taxon>Pseudonocardiaceae</taxon>
        <taxon>Amycolatopsis</taxon>
    </lineage>
</organism>
<reference evidence="2" key="1">
    <citation type="journal article" date="2019" name="Int. J. Syst. Evol. Microbiol.">
        <title>The Global Catalogue of Microorganisms (GCM) 10K type strain sequencing project: providing services to taxonomists for standard genome sequencing and annotation.</title>
        <authorList>
            <consortium name="The Broad Institute Genomics Platform"/>
            <consortium name="The Broad Institute Genome Sequencing Center for Infectious Disease"/>
            <person name="Wu L."/>
            <person name="Ma J."/>
        </authorList>
    </citation>
    <scope>NUCLEOTIDE SEQUENCE [LARGE SCALE GENOMIC DNA]</scope>
    <source>
        <strain evidence="2">CGMCC 4.7638</strain>
    </source>
</reference>
<gene>
    <name evidence="1" type="ORF">ACFSUT_46150</name>
</gene>
<evidence type="ECO:0000313" key="1">
    <source>
        <dbReference type="EMBL" id="MFD2487726.1"/>
    </source>
</evidence>
<dbReference type="Proteomes" id="UP001597542">
    <property type="component" value="Unassembled WGS sequence"/>
</dbReference>
<dbReference type="RefSeq" id="WP_344286147.1">
    <property type="nucleotide sequence ID" value="NZ_BAAAHV010000024.1"/>
</dbReference>
<dbReference type="EMBL" id="JBHUKQ010000031">
    <property type="protein sequence ID" value="MFD2487726.1"/>
    <property type="molecule type" value="Genomic_DNA"/>
</dbReference>
<protein>
    <submittedName>
        <fullName evidence="1">Uncharacterized protein</fullName>
    </submittedName>
</protein>
<sequence length="149" mass="16237">MTTQAEARARLLGHFTETLRALPPGSALVRRHPGLPNAAFHRGVTLSDDFGLDETRRFFDIAYWVLGATAATADQYLDLTMRSWRDRGWATEFLEDPPPAGYASTSDGYGFAIRCSIDGYLSMAGTTPVFAADSPEGDPLPDRIDQPAA</sequence>
<proteinExistence type="predicted"/>
<keyword evidence="2" id="KW-1185">Reference proteome</keyword>
<name>A0ABW5IE48_9PSEU</name>
<accession>A0ABW5IE48</accession>
<evidence type="ECO:0000313" key="2">
    <source>
        <dbReference type="Proteomes" id="UP001597542"/>
    </source>
</evidence>